<dbReference type="Pfam" id="PF11187">
    <property type="entry name" value="Mbeg1-like"/>
    <property type="match status" value="1"/>
</dbReference>
<dbReference type="STRING" id="907348.TresaDRAFT_0642"/>
<dbReference type="EMBL" id="AGRW01000053">
    <property type="protein sequence ID" value="EIC00817.1"/>
    <property type="molecule type" value="Genomic_DNA"/>
</dbReference>
<sequence>MENKKKKSDITDYMKWRGDIPFSASPFNEIDALIFCQLSYADISRIAGSGFSGGKRLSEIAAAFETAPDADERRDLGVLLDPRTSDLLVDAGKSARFGGAVVRAFVDEYDEKREVQFSAVTFSLDGEGTFVAFRGTDDTIVGWKEDFNLAFMESVPAQDSALRYLSRAMAETEGAVRVGGHSKGGNLAIYSAAHLPEMEKARIAEIFNFDGPGFRESDLASEEFASIKEKIRSFFPQFSIVGMLFHHFGGYSVVESDEKFIMQHNPFSWAAGPHSFVRKNSLDEGSEVFFRGFNRWFAALSENQRKQFVETLFGVIESSGAKTNTELSKDAIKNAATIVRSFSALDPEIRDESARLIRAFVKIISSEAGTSILQLLPSIRT</sequence>
<protein>
    <recommendedName>
        <fullName evidence="3">DUF2974 domain-containing protein</fullName>
    </recommendedName>
</protein>
<dbReference type="InterPro" id="IPR024499">
    <property type="entry name" value="Mbeg1-like"/>
</dbReference>
<accession>H7EN89</accession>
<proteinExistence type="predicted"/>
<evidence type="ECO:0000313" key="1">
    <source>
        <dbReference type="EMBL" id="EIC00817.1"/>
    </source>
</evidence>
<dbReference type="eggNOG" id="COG0400">
    <property type="taxonomic scope" value="Bacteria"/>
</dbReference>
<reference evidence="1 2" key="1">
    <citation type="submission" date="2011-09" db="EMBL/GenBank/DDBJ databases">
        <title>The draft genome of Treponema saccharophilum DSM 2985.</title>
        <authorList>
            <consortium name="US DOE Joint Genome Institute (JGI-PGF)"/>
            <person name="Lucas S."/>
            <person name="Copeland A."/>
            <person name="Lapidus A."/>
            <person name="Glavina del Rio T."/>
            <person name="Dalin E."/>
            <person name="Tice H."/>
            <person name="Bruce D."/>
            <person name="Goodwin L."/>
            <person name="Pitluck S."/>
            <person name="Peters L."/>
            <person name="Kyrpides N."/>
            <person name="Mavromatis K."/>
            <person name="Ivanova N."/>
            <person name="Markowitz V."/>
            <person name="Cheng J.-F."/>
            <person name="Hugenholtz P."/>
            <person name="Woyke T."/>
            <person name="Wu D."/>
            <person name="Gronow S."/>
            <person name="Wellnitz S."/>
            <person name="Brambilla E."/>
            <person name="Klenk H.-P."/>
            <person name="Eisen J.A."/>
        </authorList>
    </citation>
    <scope>NUCLEOTIDE SEQUENCE [LARGE SCALE GENOMIC DNA]</scope>
    <source>
        <strain evidence="1 2">DSM 2985</strain>
    </source>
</reference>
<organism evidence="1 2">
    <name type="scientific">Treponema saccharophilum DSM 2985</name>
    <dbReference type="NCBI Taxonomy" id="907348"/>
    <lineage>
        <taxon>Bacteria</taxon>
        <taxon>Pseudomonadati</taxon>
        <taxon>Spirochaetota</taxon>
        <taxon>Spirochaetia</taxon>
        <taxon>Spirochaetales</taxon>
        <taxon>Treponemataceae</taxon>
        <taxon>Treponema</taxon>
    </lineage>
</organism>
<dbReference type="RefSeq" id="WP_002705927.1">
    <property type="nucleotide sequence ID" value="NZ_AGRW01000053.1"/>
</dbReference>
<gene>
    <name evidence="1" type="ORF">TresaDRAFT_0642</name>
</gene>
<dbReference type="Gene3D" id="3.40.50.1820">
    <property type="entry name" value="alpha/beta hydrolase"/>
    <property type="match status" value="1"/>
</dbReference>
<dbReference type="Proteomes" id="UP000003571">
    <property type="component" value="Unassembled WGS sequence"/>
</dbReference>
<evidence type="ECO:0000313" key="2">
    <source>
        <dbReference type="Proteomes" id="UP000003571"/>
    </source>
</evidence>
<comment type="caution">
    <text evidence="1">The sequence shown here is derived from an EMBL/GenBank/DDBJ whole genome shotgun (WGS) entry which is preliminary data.</text>
</comment>
<dbReference type="SUPFAM" id="SSF53474">
    <property type="entry name" value="alpha/beta-Hydrolases"/>
    <property type="match status" value="1"/>
</dbReference>
<dbReference type="PATRIC" id="fig|907348.3.peg.2410"/>
<dbReference type="OrthoDB" id="9769481at2"/>
<name>H7EN89_9SPIR</name>
<keyword evidence="2" id="KW-1185">Reference proteome</keyword>
<evidence type="ECO:0008006" key="3">
    <source>
        <dbReference type="Google" id="ProtNLM"/>
    </source>
</evidence>
<dbReference type="InterPro" id="IPR029058">
    <property type="entry name" value="AB_hydrolase_fold"/>
</dbReference>
<dbReference type="AlphaFoldDB" id="H7EN89"/>